<feature type="region of interest" description="Disordered" evidence="1">
    <location>
        <begin position="428"/>
        <end position="448"/>
    </location>
</feature>
<dbReference type="OrthoDB" id="2955634at2"/>
<gene>
    <name evidence="2" type="ORF">BS101_03180</name>
</gene>
<dbReference type="InterPro" id="IPR021145">
    <property type="entry name" value="Portal_protein_SPP1_Gp6-like"/>
</dbReference>
<protein>
    <submittedName>
        <fullName evidence="2">Portal protein</fullName>
    </submittedName>
</protein>
<sequence length="448" mass="51544">MDIEEYINRNYNGSKTWFCEEVKQSYNLSRISKVVSNKSYLAGEHKILKKPDIQFKGEEYKTKKLIIQEAKTILNFHGTYLLGKPLSLTGSENKVKEYQNIYRSADYNEIDFDIIDSIGKYGDAYEYVYLDKGKNICSKLIDNADAYPVYSNNNEYIALIEHWTSTYKNIDSNIEYFTIYYTDRVEQWNNENGNLIMVSSSNNLSGLPIHYHNKNDIDPNFGVSLLEDIKPILDEVEDLLSKLGDSIYTLSLSPLPVVTGQQIEGEIDKDVVGFGLSLEFGSDMKYINALMDYNTIKMYLDKIEQKLNMVAHMPSIVGGNSNVANVSEVSLKLLYQLADVYSMIQEKYVRKGLRKRFNIFDKLLELKGIMFNNDDYVSVQFNYSRPVNNEDLLQQLKIQYDMGAISRMSIIERSPVIVDTTQELNRLKEEDVNDGDSRDDNLDGKIVN</sequence>
<dbReference type="AlphaFoldDB" id="A0A1L5F465"/>
<dbReference type="EMBL" id="CP018335">
    <property type="protein sequence ID" value="APM37811.1"/>
    <property type="molecule type" value="Genomic_DNA"/>
</dbReference>
<dbReference type="Pfam" id="PF05133">
    <property type="entry name" value="SPP1_portal"/>
    <property type="match status" value="1"/>
</dbReference>
<name>A0A1L5F465_CLOKL</name>
<proteinExistence type="predicted"/>
<dbReference type="Proteomes" id="UP000184604">
    <property type="component" value="Chromosome"/>
</dbReference>
<dbReference type="RefSeq" id="WP_073537497.1">
    <property type="nucleotide sequence ID" value="NZ_CP018335.1"/>
</dbReference>
<evidence type="ECO:0000313" key="2">
    <source>
        <dbReference type="EMBL" id="APM37811.1"/>
    </source>
</evidence>
<organism evidence="2 3">
    <name type="scientific">Clostridium kluyveri</name>
    <dbReference type="NCBI Taxonomy" id="1534"/>
    <lineage>
        <taxon>Bacteria</taxon>
        <taxon>Bacillati</taxon>
        <taxon>Bacillota</taxon>
        <taxon>Clostridia</taxon>
        <taxon>Eubacteriales</taxon>
        <taxon>Clostridiaceae</taxon>
        <taxon>Clostridium</taxon>
    </lineage>
</organism>
<accession>A0A1L5F465</accession>
<evidence type="ECO:0000313" key="3">
    <source>
        <dbReference type="Proteomes" id="UP000184604"/>
    </source>
</evidence>
<reference evidence="2 3" key="1">
    <citation type="submission" date="2016-12" db="EMBL/GenBank/DDBJ databases">
        <title>Complete genome sequence of Clostridium kluyveri JZZ isolated from the pit mud of a Chinese flavor liquor-making factory.</title>
        <authorList>
            <person name="Wang Y."/>
        </authorList>
    </citation>
    <scope>NUCLEOTIDE SEQUENCE [LARGE SCALE GENOMIC DNA]</scope>
    <source>
        <strain evidence="2 3">JZZ</strain>
    </source>
</reference>
<evidence type="ECO:0000256" key="1">
    <source>
        <dbReference type="SAM" id="MobiDB-lite"/>
    </source>
</evidence>